<dbReference type="Proteomes" id="UP001605036">
    <property type="component" value="Unassembled WGS sequence"/>
</dbReference>
<comment type="caution">
    <text evidence="1">The sequence shown here is derived from an EMBL/GenBank/DDBJ whole genome shotgun (WGS) entry which is preliminary data.</text>
</comment>
<dbReference type="EMBL" id="JBHFFA010000004">
    <property type="protein sequence ID" value="KAL2630624.1"/>
    <property type="molecule type" value="Genomic_DNA"/>
</dbReference>
<evidence type="ECO:0000313" key="1">
    <source>
        <dbReference type="EMBL" id="KAL2630624.1"/>
    </source>
</evidence>
<dbReference type="AlphaFoldDB" id="A0ABD1YLS5"/>
<reference evidence="1 2" key="1">
    <citation type="submission" date="2024-09" db="EMBL/GenBank/DDBJ databases">
        <title>Chromosome-scale assembly of Riccia fluitans.</title>
        <authorList>
            <person name="Paukszto L."/>
            <person name="Sawicki J."/>
            <person name="Karawczyk K."/>
            <person name="Piernik-Szablinska J."/>
            <person name="Szczecinska M."/>
            <person name="Mazdziarz M."/>
        </authorList>
    </citation>
    <scope>NUCLEOTIDE SEQUENCE [LARGE SCALE GENOMIC DNA]</scope>
    <source>
        <strain evidence="1">Rf_01</strain>
        <tissue evidence="1">Aerial parts of the thallus</tissue>
    </source>
</reference>
<organism evidence="1 2">
    <name type="scientific">Riccia fluitans</name>
    <dbReference type="NCBI Taxonomy" id="41844"/>
    <lineage>
        <taxon>Eukaryota</taxon>
        <taxon>Viridiplantae</taxon>
        <taxon>Streptophyta</taxon>
        <taxon>Embryophyta</taxon>
        <taxon>Marchantiophyta</taxon>
        <taxon>Marchantiopsida</taxon>
        <taxon>Marchantiidae</taxon>
        <taxon>Marchantiales</taxon>
        <taxon>Ricciaceae</taxon>
        <taxon>Riccia</taxon>
    </lineage>
</organism>
<protein>
    <submittedName>
        <fullName evidence="1">Uncharacterized protein</fullName>
    </submittedName>
</protein>
<sequence>MHLCSCSLAIYSEGNGSSIRSGNFQQVGVEARLRKLDHSQWRALVTCAGSEREAVVRQLRVTAASDSESPSASTSLSSREVALESLLRDPEVDTSERVCGDGATREEFRTSCSEEAYGQLKERGSASGAELEIAECGLESPVPLNYVSLLPSSTVCLESRGLYPYPFPLRPLGLIGSLLRN</sequence>
<proteinExistence type="predicted"/>
<gene>
    <name evidence="1" type="ORF">R1flu_015310</name>
</gene>
<keyword evidence="2" id="KW-1185">Reference proteome</keyword>
<name>A0ABD1YLS5_9MARC</name>
<evidence type="ECO:0000313" key="2">
    <source>
        <dbReference type="Proteomes" id="UP001605036"/>
    </source>
</evidence>
<accession>A0ABD1YLS5</accession>